<dbReference type="GO" id="GO:0008270">
    <property type="term" value="F:zinc ion binding"/>
    <property type="evidence" value="ECO:0007669"/>
    <property type="project" value="UniProtKB-KW"/>
</dbReference>
<feature type="region of interest" description="Disordered" evidence="8">
    <location>
        <begin position="138"/>
        <end position="158"/>
    </location>
</feature>
<dbReference type="SUPFAM" id="SSF57850">
    <property type="entry name" value="RING/U-box"/>
    <property type="match status" value="1"/>
</dbReference>
<evidence type="ECO:0000256" key="7">
    <source>
        <dbReference type="ARBA" id="ARBA00022833"/>
    </source>
</evidence>
<evidence type="ECO:0000256" key="5">
    <source>
        <dbReference type="ARBA" id="ARBA00022771"/>
    </source>
</evidence>
<keyword evidence="2" id="KW-0808">Transferase</keyword>
<name>A0A5N5DAU5_9PEZI</name>
<protein>
    <submittedName>
        <fullName evidence="10">Ubiquitin-protein ligase</fullName>
    </submittedName>
</protein>
<dbReference type="AlphaFoldDB" id="A0A5N5DAU5"/>
<evidence type="ECO:0000313" key="10">
    <source>
        <dbReference type="EMBL" id="KAB2574963.1"/>
    </source>
</evidence>
<comment type="caution">
    <text evidence="10">The sequence shown here is derived from an EMBL/GenBank/DDBJ whole genome shotgun (WGS) entry which is preliminary data.</text>
</comment>
<evidence type="ECO:0000256" key="2">
    <source>
        <dbReference type="ARBA" id="ARBA00022679"/>
    </source>
</evidence>
<evidence type="ECO:0000256" key="3">
    <source>
        <dbReference type="ARBA" id="ARBA00022723"/>
    </source>
</evidence>
<keyword evidence="3" id="KW-0479">Metal-binding</keyword>
<evidence type="ECO:0000313" key="11">
    <source>
        <dbReference type="Proteomes" id="UP000325902"/>
    </source>
</evidence>
<accession>A0A5N5DAU5</accession>
<dbReference type="CDD" id="cd20339">
    <property type="entry name" value="BRcat_RBR_RNF216"/>
    <property type="match status" value="1"/>
</dbReference>
<evidence type="ECO:0000256" key="8">
    <source>
        <dbReference type="SAM" id="MobiDB-lite"/>
    </source>
</evidence>
<feature type="compositionally biased region" description="Basic and acidic residues" evidence="8">
    <location>
        <begin position="269"/>
        <end position="283"/>
    </location>
</feature>
<dbReference type="GO" id="GO:0016874">
    <property type="term" value="F:ligase activity"/>
    <property type="evidence" value="ECO:0007669"/>
    <property type="project" value="UniProtKB-KW"/>
</dbReference>
<keyword evidence="11" id="KW-1185">Reference proteome</keyword>
<dbReference type="GO" id="GO:0016740">
    <property type="term" value="F:transferase activity"/>
    <property type="evidence" value="ECO:0007669"/>
    <property type="project" value="UniProtKB-KW"/>
</dbReference>
<keyword evidence="5" id="KW-0863">Zinc-finger</keyword>
<keyword evidence="6" id="KW-0833">Ubl conjugation pathway</keyword>
<dbReference type="InterPro" id="IPR051628">
    <property type="entry name" value="LUBAC_E3_Ligases"/>
</dbReference>
<gene>
    <name evidence="10" type="primary">RNF216</name>
    <name evidence="10" type="ORF">DBV05_g6332</name>
</gene>
<dbReference type="PANTHER" id="PTHR22770">
    <property type="entry name" value="UBIQUITIN CONJUGATING ENZYME 7 INTERACTING PROTEIN-RELATED"/>
    <property type="match status" value="1"/>
</dbReference>
<dbReference type="Pfam" id="PF26200">
    <property type="entry name" value="Rcat_RNF216"/>
    <property type="match status" value="1"/>
</dbReference>
<dbReference type="PANTHER" id="PTHR22770:SF47">
    <property type="entry name" value="E3 UBIQUITIN-PROTEIN LIGASE RNF216"/>
    <property type="match status" value="1"/>
</dbReference>
<keyword evidence="10" id="KW-0436">Ligase</keyword>
<reference evidence="10 11" key="1">
    <citation type="journal article" date="2019" name="Sci. Rep.">
        <title>A multi-omics analysis of the grapevine pathogen Lasiodiplodia theobromae reveals that temperature affects the expression of virulence- and pathogenicity-related genes.</title>
        <authorList>
            <person name="Felix C."/>
            <person name="Meneses R."/>
            <person name="Goncalves M.F.M."/>
            <person name="Tilleman L."/>
            <person name="Duarte A.S."/>
            <person name="Jorrin-Novo J.V."/>
            <person name="Van de Peer Y."/>
            <person name="Deforce D."/>
            <person name="Van Nieuwerburgh F."/>
            <person name="Esteves A.C."/>
            <person name="Alves A."/>
        </authorList>
    </citation>
    <scope>NUCLEOTIDE SEQUENCE [LARGE SCALE GENOMIC DNA]</scope>
    <source>
        <strain evidence="10 11">LA-SOL3</strain>
    </source>
</reference>
<dbReference type="Gene3D" id="1.20.120.1750">
    <property type="match status" value="1"/>
</dbReference>
<dbReference type="EMBL" id="VCHE01000037">
    <property type="protein sequence ID" value="KAB2574963.1"/>
    <property type="molecule type" value="Genomic_DNA"/>
</dbReference>
<dbReference type="CDD" id="cd20353">
    <property type="entry name" value="Rcat_RBR_RNF216"/>
    <property type="match status" value="1"/>
</dbReference>
<evidence type="ECO:0000256" key="6">
    <source>
        <dbReference type="ARBA" id="ARBA00022786"/>
    </source>
</evidence>
<dbReference type="InterPro" id="IPR044066">
    <property type="entry name" value="TRIAD_supradom"/>
</dbReference>
<comment type="pathway">
    <text evidence="1">Protein modification; protein ubiquitination.</text>
</comment>
<dbReference type="Proteomes" id="UP000325902">
    <property type="component" value="Unassembled WGS sequence"/>
</dbReference>
<feature type="region of interest" description="Disordered" evidence="8">
    <location>
        <begin position="255"/>
        <end position="284"/>
    </location>
</feature>
<feature type="domain" description="RING-type" evidence="9">
    <location>
        <begin position="292"/>
        <end position="507"/>
    </location>
</feature>
<organism evidence="10 11">
    <name type="scientific">Lasiodiplodia theobromae</name>
    <dbReference type="NCBI Taxonomy" id="45133"/>
    <lineage>
        <taxon>Eukaryota</taxon>
        <taxon>Fungi</taxon>
        <taxon>Dikarya</taxon>
        <taxon>Ascomycota</taxon>
        <taxon>Pezizomycotina</taxon>
        <taxon>Dothideomycetes</taxon>
        <taxon>Dothideomycetes incertae sedis</taxon>
        <taxon>Botryosphaeriales</taxon>
        <taxon>Botryosphaeriaceae</taxon>
        <taxon>Lasiodiplodia</taxon>
    </lineage>
</organism>
<proteinExistence type="predicted"/>
<sequence length="732" mass="82577">MPPPNNPLLAPREIIEILSDDESDDDLMEIAPPPQRTAFADVPTPAANAEFDAEWAAIMAVVEGEETAHEPIAEQPHPMTEDEFLSRVLEIYPDISHDHVRAMFRGGLDVGMLPDSTWCDQLIVRILDEGKYPTEREAKRAALKRKREPSDDDFERAPMDSGHFATRRAYQNAAVNTLQNHYREIPVAFIQQVLKEQGSFYKAFLRLEELDRTYSTMDPFRRPYRKVRIRDTRPLHSTASQESHVTEAMQTIAKESQAAKKKVGQDAVTRQHEEQKRLEEERNAAQARSLGEESECMSCFDTGPTNRMMFCDGANIHYLCQDCARNCVNAELDAGRCRPKCCDPTCGADFSNAQLKAFIDPKVFCRMEKLQQQDDLRKAGIENLVQCPFCDFQAECEPVEVDREFRCQNADCEIVSCRLCRLESHVPLTCEEAGKERSGNVRHHIEEAMTKALVRTCNGCKMPFMKSDGCNKMTCASCHHTQCYICSKSVTGYEHFHNSHGKCPLYDENVEKRHVDEVKAAEAKALEEVKKANPDLTDEELKIKLSDVVQKEEKKRLAAADRRQQHHGPFRAFRPGDPIAVPAAGGRRAQNAMVLDALVEPMLGMPPRWMGAPIPEIPDFEAFNPAPNQRQVNNPQQADIDAARANGLGLAPAIELNNRRILDGLTREESITLEVERLDCLGSAFAVSESGNGRLRLQPQLARGPLQLKRIKNFTTGLVSWPIQWMMRLIGK</sequence>
<dbReference type="InterPro" id="IPR047545">
    <property type="entry name" value="BRcat_RBR_RNF216"/>
</dbReference>
<dbReference type="InterPro" id="IPR047546">
    <property type="entry name" value="Rcat_RBR_RNF216"/>
</dbReference>
<evidence type="ECO:0000259" key="9">
    <source>
        <dbReference type="PROSITE" id="PS51873"/>
    </source>
</evidence>
<keyword evidence="7" id="KW-0862">Zinc</keyword>
<evidence type="ECO:0000256" key="4">
    <source>
        <dbReference type="ARBA" id="ARBA00022737"/>
    </source>
</evidence>
<dbReference type="OrthoDB" id="10009520at2759"/>
<dbReference type="PROSITE" id="PS51873">
    <property type="entry name" value="TRIAD"/>
    <property type="match status" value="1"/>
</dbReference>
<keyword evidence="4" id="KW-0677">Repeat</keyword>
<evidence type="ECO:0000256" key="1">
    <source>
        <dbReference type="ARBA" id="ARBA00004906"/>
    </source>
</evidence>